<accession>A0ABQ8FR34</accession>
<evidence type="ECO:0000256" key="6">
    <source>
        <dbReference type="ARBA" id="ARBA00022679"/>
    </source>
</evidence>
<evidence type="ECO:0000256" key="10">
    <source>
        <dbReference type="RuleBase" id="RU004504"/>
    </source>
</evidence>
<dbReference type="SUPFAM" id="SSF53383">
    <property type="entry name" value="PLP-dependent transferases"/>
    <property type="match status" value="1"/>
</dbReference>
<dbReference type="PANTHER" id="PTHR43247">
    <property type="entry name" value="PHOSPHOSERINE AMINOTRANSFERASE"/>
    <property type="match status" value="1"/>
</dbReference>
<keyword evidence="7" id="KW-0663">Pyridoxal phosphate</keyword>
<evidence type="ECO:0000256" key="4">
    <source>
        <dbReference type="ARBA" id="ARBA00022576"/>
    </source>
</evidence>
<organism evidence="13 14">
    <name type="scientific">Batrachochytrium salamandrivorans</name>
    <dbReference type="NCBI Taxonomy" id="1357716"/>
    <lineage>
        <taxon>Eukaryota</taxon>
        <taxon>Fungi</taxon>
        <taxon>Fungi incertae sedis</taxon>
        <taxon>Chytridiomycota</taxon>
        <taxon>Chytridiomycota incertae sedis</taxon>
        <taxon>Chytridiomycetes</taxon>
        <taxon>Rhizophydiales</taxon>
        <taxon>Rhizophydiales incertae sedis</taxon>
        <taxon>Batrachochytrium</taxon>
    </lineage>
</organism>
<keyword evidence="8 11" id="KW-0718">Serine biosynthesis</keyword>
<evidence type="ECO:0000256" key="3">
    <source>
        <dbReference type="ARBA" id="ARBA00006904"/>
    </source>
</evidence>
<reference evidence="13 14" key="1">
    <citation type="submission" date="2021-02" db="EMBL/GenBank/DDBJ databases">
        <title>Variation within the Batrachochytrium salamandrivorans European outbreak.</title>
        <authorList>
            <person name="Kelly M."/>
            <person name="Pasmans F."/>
            <person name="Shea T.P."/>
            <person name="Munoz J.F."/>
            <person name="Carranza S."/>
            <person name="Cuomo C.A."/>
            <person name="Martel A."/>
        </authorList>
    </citation>
    <scope>NUCLEOTIDE SEQUENCE [LARGE SCALE GENOMIC DNA]</scope>
    <source>
        <strain evidence="13 14">AMFP18/2</strain>
    </source>
</reference>
<sequence length="411" mass="44217">MQHTTTPLEPTLAHKEALNFGAGPAILPQTVLKQVQAELLNYAGTGCSIMELSHRSAEFMQLVDKATADLHRLLAIPDTYKVLFMQGGGSTQFAAVVYNLAGSLSKPVDYVVTGVWSDKAAQEAQHLGASVNIVYSTKAAGHNGSLPLTDHSVASTALPAAHALQFSAGGASYVYYCDNETVNGVELPTDFVDLLSSACPNVPIVCDMSSNILSRPFDITKYGLVFGGAQKNVGPAGVTIVIVRQDLLDDATRRGSLSPALGLITPTMLDYKVCADNSSLYNTPPTFAIYVAALVFEWLLSVGGVDAMAEASHRKSTLLYDTIADLDEFYKCAVMPGMRSRINVPFRIMRKGMPAPDLERLFIAESESKGMMQLKGHRSVGGIRASMYNALPVDAVECLVEFMRDFAKRHG</sequence>
<keyword evidence="5 11" id="KW-0028">Amino-acid biosynthesis</keyword>
<evidence type="ECO:0000256" key="8">
    <source>
        <dbReference type="ARBA" id="ARBA00023299"/>
    </source>
</evidence>
<dbReference type="PIRSF" id="PIRSF000525">
    <property type="entry name" value="SerC"/>
    <property type="match status" value="1"/>
</dbReference>
<dbReference type="InterPro" id="IPR020578">
    <property type="entry name" value="Aminotrans_V_PyrdxlP_BS"/>
</dbReference>
<dbReference type="InterPro" id="IPR015424">
    <property type="entry name" value="PyrdxlP-dep_Trfase"/>
</dbReference>
<evidence type="ECO:0000256" key="2">
    <source>
        <dbReference type="ARBA" id="ARBA00005099"/>
    </source>
</evidence>
<dbReference type="InterPro" id="IPR015422">
    <property type="entry name" value="PyrdxlP-dep_Trfase_small"/>
</dbReference>
<name>A0ABQ8FR34_9FUNG</name>
<keyword evidence="14" id="KW-1185">Reference proteome</keyword>
<dbReference type="Gene3D" id="3.90.1150.10">
    <property type="entry name" value="Aspartate Aminotransferase, domain 1"/>
    <property type="match status" value="1"/>
</dbReference>
<dbReference type="NCBIfam" id="NF003764">
    <property type="entry name" value="PRK05355.1"/>
    <property type="match status" value="1"/>
</dbReference>
<evidence type="ECO:0000256" key="5">
    <source>
        <dbReference type="ARBA" id="ARBA00022605"/>
    </source>
</evidence>
<evidence type="ECO:0000313" key="14">
    <source>
        <dbReference type="Proteomes" id="UP001648503"/>
    </source>
</evidence>
<feature type="domain" description="Aminotransferase class V" evidence="12">
    <location>
        <begin position="19"/>
        <end position="397"/>
    </location>
</feature>
<dbReference type="InterPro" id="IPR015421">
    <property type="entry name" value="PyrdxlP-dep_Trfase_major"/>
</dbReference>
<comment type="caution">
    <text evidence="13">The sequence shown here is derived from an EMBL/GenBank/DDBJ whole genome shotgun (WGS) entry which is preliminary data.</text>
</comment>
<evidence type="ECO:0000259" key="12">
    <source>
        <dbReference type="Pfam" id="PF00266"/>
    </source>
</evidence>
<comment type="catalytic activity">
    <reaction evidence="9 11">
        <text>O-phospho-L-serine + 2-oxoglutarate = 3-phosphooxypyruvate + L-glutamate</text>
        <dbReference type="Rhea" id="RHEA:14329"/>
        <dbReference type="ChEBI" id="CHEBI:16810"/>
        <dbReference type="ChEBI" id="CHEBI:18110"/>
        <dbReference type="ChEBI" id="CHEBI:29985"/>
        <dbReference type="ChEBI" id="CHEBI:57524"/>
        <dbReference type="EC" id="2.6.1.52"/>
    </reaction>
</comment>
<keyword evidence="4 11" id="KW-0032">Aminotransferase</keyword>
<evidence type="ECO:0000256" key="11">
    <source>
        <dbReference type="RuleBase" id="RU004505"/>
    </source>
</evidence>
<gene>
    <name evidence="13" type="ORF">BASA50_001844</name>
</gene>
<comment type="pathway">
    <text evidence="2 11">Amino-acid biosynthesis; L-serine biosynthesis; L-serine from 3-phospho-D-glycerate: step 2/3.</text>
</comment>
<evidence type="ECO:0000256" key="1">
    <source>
        <dbReference type="ARBA" id="ARBA00001933"/>
    </source>
</evidence>
<comment type="cofactor">
    <cofactor evidence="1 10">
        <name>pyridoxal 5'-phosphate</name>
        <dbReference type="ChEBI" id="CHEBI:597326"/>
    </cofactor>
</comment>
<dbReference type="PANTHER" id="PTHR43247:SF1">
    <property type="entry name" value="PHOSPHOSERINE AMINOTRANSFERASE"/>
    <property type="match status" value="1"/>
</dbReference>
<dbReference type="Gene3D" id="3.40.640.10">
    <property type="entry name" value="Type I PLP-dependent aspartate aminotransferase-like (Major domain)"/>
    <property type="match status" value="1"/>
</dbReference>
<dbReference type="HAMAP" id="MF_00160">
    <property type="entry name" value="SerC_aminotrans_5"/>
    <property type="match status" value="1"/>
</dbReference>
<dbReference type="Proteomes" id="UP001648503">
    <property type="component" value="Unassembled WGS sequence"/>
</dbReference>
<evidence type="ECO:0000256" key="7">
    <source>
        <dbReference type="ARBA" id="ARBA00022898"/>
    </source>
</evidence>
<dbReference type="EMBL" id="JAFCIX010000017">
    <property type="protein sequence ID" value="KAH6601165.1"/>
    <property type="molecule type" value="Genomic_DNA"/>
</dbReference>
<dbReference type="EC" id="2.6.1.52" evidence="11"/>
<evidence type="ECO:0000313" key="13">
    <source>
        <dbReference type="EMBL" id="KAH6601165.1"/>
    </source>
</evidence>
<dbReference type="Pfam" id="PF00266">
    <property type="entry name" value="Aminotran_5"/>
    <property type="match status" value="1"/>
</dbReference>
<evidence type="ECO:0000256" key="9">
    <source>
        <dbReference type="ARBA" id="ARBA00049007"/>
    </source>
</evidence>
<dbReference type="InterPro" id="IPR000192">
    <property type="entry name" value="Aminotrans_V_dom"/>
</dbReference>
<keyword evidence="6 11" id="KW-0808">Transferase</keyword>
<dbReference type="InterPro" id="IPR022278">
    <property type="entry name" value="Pser_aminoTfrase"/>
</dbReference>
<dbReference type="PROSITE" id="PS00595">
    <property type="entry name" value="AA_TRANSFER_CLASS_5"/>
    <property type="match status" value="1"/>
</dbReference>
<comment type="similarity">
    <text evidence="3">Belongs to the class-V pyridoxal-phosphate-dependent aminotransferase family. SerC subfamily.</text>
</comment>
<proteinExistence type="inferred from homology"/>
<dbReference type="NCBIfam" id="TIGR01364">
    <property type="entry name" value="serC_1"/>
    <property type="match status" value="1"/>
</dbReference>
<protein>
    <recommendedName>
        <fullName evidence="11">Phosphoserine aminotransferase</fullName>
        <ecNumber evidence="11">2.6.1.52</ecNumber>
    </recommendedName>
</protein>